<evidence type="ECO:0000313" key="1">
    <source>
        <dbReference type="EMBL" id="ACM22773.1"/>
    </source>
</evidence>
<keyword evidence="2" id="KW-1185">Reference proteome</keyword>
<dbReference type="KEGG" id="tna:CTN_0597"/>
<dbReference type="EMBL" id="CP000916">
    <property type="protein sequence ID" value="ACM22773.1"/>
    <property type="molecule type" value="Genomic_DNA"/>
</dbReference>
<dbReference type="AlphaFoldDB" id="B9K739"/>
<accession>B9K739</accession>
<protein>
    <submittedName>
        <fullName evidence="1">Cytochrome P450 2C8</fullName>
    </submittedName>
</protein>
<name>B9K739_THENN</name>
<dbReference type="HOGENOM" id="CLU_1721493_0_0_0"/>
<sequence>MLLFLIYYAPDKILCSLVFQKFEDFVVKDYGLFFHRYGKIDRLLDGSFFQIFFHRGSIGEEPSFYETLQILLCVFEIQVRFLIYSQLFSYALKRSGMLCFLTGHVREELLYIWFLETFRQLPVEFFPILFYPYSNAQQLLCREHVYTSLRKL</sequence>
<proteinExistence type="predicted"/>
<organism evidence="1 2">
    <name type="scientific">Thermotoga neapolitana (strain ATCC 49049 / DSM 4359 / NBRC 107923 / NS-E)</name>
    <dbReference type="NCBI Taxonomy" id="309803"/>
    <lineage>
        <taxon>Bacteria</taxon>
        <taxon>Thermotogati</taxon>
        <taxon>Thermotogota</taxon>
        <taxon>Thermotogae</taxon>
        <taxon>Thermotogales</taxon>
        <taxon>Thermotogaceae</taxon>
        <taxon>Thermotoga</taxon>
    </lineage>
</organism>
<evidence type="ECO:0000313" key="2">
    <source>
        <dbReference type="Proteomes" id="UP000000445"/>
    </source>
</evidence>
<gene>
    <name evidence="1" type="ordered locus">CTN_0597</name>
</gene>
<reference evidence="1 2" key="1">
    <citation type="journal article" date="2009" name="Biosci. Biotechnol. Biochem.">
        <title>WeGAS: a web-based microbial genome annotation system.</title>
        <authorList>
            <person name="Lee D."/>
            <person name="Seo H."/>
            <person name="Park C."/>
            <person name="Park K."/>
        </authorList>
    </citation>
    <scope>NUCLEOTIDE SEQUENCE [LARGE SCALE GENOMIC DNA]</scope>
    <source>
        <strain evidence="2">ATCC 49049 / DSM 4359 / NBRC 107923 / NS-E</strain>
    </source>
</reference>
<dbReference type="Proteomes" id="UP000000445">
    <property type="component" value="Chromosome"/>
</dbReference>